<keyword evidence="16" id="KW-1133">Transmembrane helix</keyword>
<evidence type="ECO:0000313" key="20">
    <source>
        <dbReference type="EMBL" id="GBG67671.1"/>
    </source>
</evidence>
<feature type="compositionally biased region" description="Gly residues" evidence="15">
    <location>
        <begin position="639"/>
        <end position="652"/>
    </location>
</feature>
<evidence type="ECO:0000259" key="19">
    <source>
        <dbReference type="PROSITE" id="PS51847"/>
    </source>
</evidence>
<reference evidence="20 21" key="1">
    <citation type="journal article" date="2018" name="Cell">
        <title>The Chara Genome: Secondary Complexity and Implications for Plant Terrestrialization.</title>
        <authorList>
            <person name="Nishiyama T."/>
            <person name="Sakayama H."/>
            <person name="Vries J.D."/>
            <person name="Buschmann H."/>
            <person name="Saint-Marcoux D."/>
            <person name="Ullrich K.K."/>
            <person name="Haas F.B."/>
            <person name="Vanderstraeten L."/>
            <person name="Becker D."/>
            <person name="Lang D."/>
            <person name="Vosolsobe S."/>
            <person name="Rombauts S."/>
            <person name="Wilhelmsson P.K.I."/>
            <person name="Janitza P."/>
            <person name="Kern R."/>
            <person name="Heyl A."/>
            <person name="Rumpler F."/>
            <person name="Villalobos L.I.A.C."/>
            <person name="Clay J.M."/>
            <person name="Skokan R."/>
            <person name="Toyoda A."/>
            <person name="Suzuki Y."/>
            <person name="Kagoshima H."/>
            <person name="Schijlen E."/>
            <person name="Tajeshwar N."/>
            <person name="Catarino B."/>
            <person name="Hetherington A.J."/>
            <person name="Saltykova A."/>
            <person name="Bonnot C."/>
            <person name="Breuninger H."/>
            <person name="Symeonidi A."/>
            <person name="Radhakrishnan G.V."/>
            <person name="Van Nieuwerburgh F."/>
            <person name="Deforce D."/>
            <person name="Chang C."/>
            <person name="Karol K.G."/>
            <person name="Hedrich R."/>
            <person name="Ulvskov P."/>
            <person name="Glockner G."/>
            <person name="Delwiche C.F."/>
            <person name="Petrasek J."/>
            <person name="Van de Peer Y."/>
            <person name="Friml J."/>
            <person name="Beilby M."/>
            <person name="Dolan L."/>
            <person name="Kohara Y."/>
            <person name="Sugano S."/>
            <person name="Fujiyama A."/>
            <person name="Delaux P.-M."/>
            <person name="Quint M."/>
            <person name="TheiBen G."/>
            <person name="Hagemann M."/>
            <person name="Harholt J."/>
            <person name="Dunand C."/>
            <person name="Zachgo S."/>
            <person name="Langdale J."/>
            <person name="Maumus F."/>
            <person name="Straeten D.V.D."/>
            <person name="Gould S.B."/>
            <person name="Rensing S.A."/>
        </authorList>
    </citation>
    <scope>NUCLEOTIDE SEQUENCE [LARGE SCALE GENOMIC DNA]</scope>
    <source>
        <strain evidence="20 21">S276</strain>
    </source>
</reference>
<dbReference type="Gene3D" id="2.60.40.150">
    <property type="entry name" value="C2 domain"/>
    <property type="match status" value="1"/>
</dbReference>
<feature type="compositionally biased region" description="Gly residues" evidence="15">
    <location>
        <begin position="661"/>
        <end position="677"/>
    </location>
</feature>
<keyword evidence="7" id="KW-0540">Nuclease</keyword>
<dbReference type="PANTHER" id="PTHR47042">
    <property type="entry name" value="C2 DOMAIN-CONTAINING PROTEIN-LIKE"/>
    <property type="match status" value="1"/>
</dbReference>
<dbReference type="PROSITE" id="PS51847">
    <property type="entry name" value="SMP"/>
    <property type="match status" value="1"/>
</dbReference>
<evidence type="ECO:0000256" key="5">
    <source>
        <dbReference type="ARBA" id="ARBA00022679"/>
    </source>
</evidence>
<dbReference type="Gene3D" id="3.30.70.270">
    <property type="match status" value="1"/>
</dbReference>
<dbReference type="InterPro" id="IPR021109">
    <property type="entry name" value="Peptidase_aspartic_dom_sf"/>
</dbReference>
<keyword evidence="9" id="KW-0378">Hydrolase</keyword>
<evidence type="ECO:0000256" key="7">
    <source>
        <dbReference type="ARBA" id="ARBA00022722"/>
    </source>
</evidence>
<keyword evidence="3" id="KW-0813">Transport</keyword>
<dbReference type="InterPro" id="IPR001969">
    <property type="entry name" value="Aspartic_peptidase_AS"/>
</dbReference>
<evidence type="ECO:0000256" key="13">
    <source>
        <dbReference type="ARBA" id="ARBA00023136"/>
    </source>
</evidence>
<dbReference type="EMBL" id="BFEA01000090">
    <property type="protein sequence ID" value="GBG67671.1"/>
    <property type="molecule type" value="Genomic_DNA"/>
</dbReference>
<feature type="transmembrane region" description="Helical" evidence="16">
    <location>
        <begin position="42"/>
        <end position="74"/>
    </location>
</feature>
<evidence type="ECO:0000256" key="4">
    <source>
        <dbReference type="ARBA" id="ARBA00022670"/>
    </source>
</evidence>
<evidence type="ECO:0000256" key="1">
    <source>
        <dbReference type="ARBA" id="ARBA00004370"/>
    </source>
</evidence>
<name>A0A388KCB4_CHABU</name>
<dbReference type="PANTHER" id="PTHR47042:SF4">
    <property type="entry name" value="OS02G0313700 PROTEIN"/>
    <property type="match status" value="1"/>
</dbReference>
<protein>
    <recommendedName>
        <fullName evidence="2">RNA-directed DNA polymerase</fullName>
        <ecNumber evidence="2">2.7.7.49</ecNumber>
    </recommendedName>
</protein>
<feature type="compositionally biased region" description="Polar residues" evidence="15">
    <location>
        <begin position="343"/>
        <end position="353"/>
    </location>
</feature>
<evidence type="ECO:0000313" key="21">
    <source>
        <dbReference type="Proteomes" id="UP000265515"/>
    </source>
</evidence>
<dbReference type="EC" id="2.7.7.49" evidence="2"/>
<evidence type="ECO:0000256" key="12">
    <source>
        <dbReference type="ARBA" id="ARBA00023121"/>
    </source>
</evidence>
<comment type="caution">
    <text evidence="20">The sequence shown here is derived from an EMBL/GenBank/DDBJ whole genome shotgun (WGS) entry which is preliminary data.</text>
</comment>
<keyword evidence="6" id="KW-0548">Nucleotidyltransferase</keyword>
<evidence type="ECO:0000259" key="18">
    <source>
        <dbReference type="PROSITE" id="PS50878"/>
    </source>
</evidence>
<dbReference type="SUPFAM" id="SSF56672">
    <property type="entry name" value="DNA/RNA polymerases"/>
    <property type="match status" value="1"/>
</dbReference>
<dbReference type="GO" id="GO:0004190">
    <property type="term" value="F:aspartic-type endopeptidase activity"/>
    <property type="evidence" value="ECO:0007669"/>
    <property type="project" value="InterPro"/>
</dbReference>
<accession>A0A388KCB4</accession>
<keyword evidence="14" id="KW-0175">Coiled coil</keyword>
<dbReference type="Pfam" id="PF17917">
    <property type="entry name" value="RT_RNaseH"/>
    <property type="match status" value="1"/>
</dbReference>
<feature type="domain" description="SMP-LTD" evidence="19">
    <location>
        <begin position="104"/>
        <end position="308"/>
    </location>
</feature>
<dbReference type="Gene3D" id="3.10.10.10">
    <property type="entry name" value="HIV Type 1 Reverse Transcriptase, subunit A, domain 1"/>
    <property type="match status" value="1"/>
</dbReference>
<feature type="region of interest" description="Disordered" evidence="15">
    <location>
        <begin position="326"/>
        <end position="355"/>
    </location>
</feature>
<evidence type="ECO:0000256" key="14">
    <source>
        <dbReference type="SAM" id="Coils"/>
    </source>
</evidence>
<dbReference type="CDD" id="cd00303">
    <property type="entry name" value="retropepsin_like"/>
    <property type="match status" value="1"/>
</dbReference>
<keyword evidence="16" id="KW-0812">Transmembrane</keyword>
<sequence>MSAMGKADNASKEQNGESESYGEVPDRWHSVANLGGFPSWPAFVHVALVVVAVWFAGVFQYNLIVVMGIAVLYLRQVDYIQRKRAFEEAKMSLKMDAVRAKMTDTETVVWLNGILQKAWGIWLERFASEQLIMKVAPWFLDHYKPWALKSLKLKAMNLGSLPPVVETARLHRVGSDTEDVVLEMDVSFAASHDMFVTVVSKLTKPGLSFPCIVSKVALSGKVRVGVAYLSDFPFVRRVSVSFVSSPSMSMKVNLLKSSLSRGFDVASFPLVASLVEEEEKMAAILQERREKKEAKKKALQEEQAAKLRKIEEEMAKEKARIKKEEEAKLKEVDEEKEEGPPLQRNSGQHSGSNGRDLEKRISEWVANLSVGEEEEVSMYIPQDQQEAAMRAWDAEKDPLRRQALEDEKRMEWKLAKMREKKRRVDKAAEAATELEEVKKLEEQVAAQTKLPAQMRVIARSVPRLARIQADQYDFSRSQDIVVRSMRLGFRDFARELVGAVGAEAGHRLDKTERFCAGAIEGIKAAAPKEEEARPPRREPFFAKSEDPATTYDSLSREVVAFEAKSVSLSTFWHKDLDRGKQLKGRTISGQVKTKDSPVLTLDEGSVDEIPYDQIEWGLEGEDSGVGQGRTYAAVAAGGRPQGGQGQGQGGRASGSRFQGDQGVGGRGGNRQAGGRGQGLPQNRPRNTSPYRETPTPHVPMAEVAGRCLDSCPETACVRVSLDTSLTGVADKLKERRPAWAKMKKENNGQLILLDTEIFRSRVGALVDSGATRSYISRKVLQKLRLGLKVQKLTDPIVSILTDNRTMIVEDYVEGVQAYFRLEKDGKVERILHSLTLLVEDSLPFDIVMGMDWGEATGATLHLKEHERMLPSSSGEAKTARLFHVSGVENSLAHCCLSAPTFARLVKREKLEEQVFVAYVKPVTKPTEEKPMDPAIAKLLEEFKDLTEPPTGTVPRPIQHRIEIEPGSRTPKGAVYRMSPRELEELRKQLDELLEKGWIRPSSSPFGAPVLFVPKKEGELRMCIDYRGLNAITVMNVEPLPRIDDLLDRVQGAKYFSKIDFSGYHQIEVHPDDQYKTAFRTRYGHYEFIVMPFGLTNAPATFQRCLNDLFRPWLDKFVVVYLDDILVFSRTLEEHQGHLRQVLEKLREANFKINAKKCDWAKTQVLYLGHVLDGDGVKPEDSKIAAIRDWPTPLLQQDDGNGYRPVEFMSARMPSEKVATSTYERELYALRQALDHWKHYLLGRHFKVYSDHETLRWLKTQAKMTPKLTRWAAEIDQYDFELKPVKGKVSVSFVSSPSMSMKVNLLKSSLSRGFDVASFPLVASLVDSTVEKVLGESLIAPNMLIVDIPEVLAAASNGHIEIAQKEISQVSTSSKSSGDFKVSQETMLAQLSRVKTSANAKPVASLLLEIIEGRNLKAADMTGLSDPFVKVTLGRHKRRTKVIQQTLNPRWEQEFHLPISSWSSPRHPRHLTLEVMDHDGWKQNDKLGDCNIDLADFRDGNRVDFWVKLDNVNRGEIRIAVTIIENGGDNVGGAEGNKDCHAPSLGTEKVAEASSPPKTFATADNKAVAIGTKRERNDSFSALSQSESLKRCSRLTHSSSLKVKHRRTVSLGRPSALGPLAKTEAPTRVYSSSLIPAKGSLGSPQPLSSPINEEGNKEFKASDDFFGTPADPLDLTSPEKTPTPDPTPSANVNTATPRKDDQDHKEACAGPNVIHICPGVRLHTWHFDPKVSLQFVDILQCPFAFFLPLENLVLLGEWLVIQLYTSGEDILQCSKVKLLTNDWKGTAFAVIFSTRYV</sequence>
<dbReference type="SUPFAM" id="SSF49562">
    <property type="entry name" value="C2 domain (Calcium/lipid-binding domain, CaLB)"/>
    <property type="match status" value="1"/>
</dbReference>
<dbReference type="PROSITE" id="PS00141">
    <property type="entry name" value="ASP_PROTEASE"/>
    <property type="match status" value="1"/>
</dbReference>
<evidence type="ECO:0000256" key="11">
    <source>
        <dbReference type="ARBA" id="ARBA00023055"/>
    </source>
</evidence>
<dbReference type="InterPro" id="IPR000008">
    <property type="entry name" value="C2_dom"/>
</dbReference>
<dbReference type="FunFam" id="3.10.10.10:FF:000007">
    <property type="entry name" value="Retrovirus-related Pol polyprotein from transposon 17.6-like Protein"/>
    <property type="match status" value="1"/>
</dbReference>
<evidence type="ECO:0000256" key="8">
    <source>
        <dbReference type="ARBA" id="ARBA00022759"/>
    </source>
</evidence>
<dbReference type="Pfam" id="PF08284">
    <property type="entry name" value="RVP_2"/>
    <property type="match status" value="1"/>
</dbReference>
<dbReference type="SMART" id="SM00239">
    <property type="entry name" value="C2"/>
    <property type="match status" value="1"/>
</dbReference>
<comment type="subcellular location">
    <subcellularLocation>
        <location evidence="1">Membrane</location>
    </subcellularLocation>
</comment>
<keyword evidence="8" id="KW-0255">Endonuclease</keyword>
<dbReference type="InterPro" id="IPR043128">
    <property type="entry name" value="Rev_trsase/Diguanyl_cyclase"/>
</dbReference>
<dbReference type="Gene3D" id="2.40.70.10">
    <property type="entry name" value="Acid Proteases"/>
    <property type="match status" value="1"/>
</dbReference>
<dbReference type="Pfam" id="PF00168">
    <property type="entry name" value="C2"/>
    <property type="match status" value="1"/>
</dbReference>
<dbReference type="OrthoDB" id="9445845at2759"/>
<feature type="compositionally biased region" description="Low complexity" evidence="15">
    <location>
        <begin position="1638"/>
        <end position="1649"/>
    </location>
</feature>
<feature type="region of interest" description="Disordered" evidence="15">
    <location>
        <begin position="1"/>
        <end position="23"/>
    </location>
</feature>
<keyword evidence="5" id="KW-0808">Transferase</keyword>
<dbReference type="CDD" id="cd09274">
    <property type="entry name" value="RNase_HI_RT_Ty3"/>
    <property type="match status" value="1"/>
</dbReference>
<dbReference type="Pfam" id="PF00078">
    <property type="entry name" value="RVT_1"/>
    <property type="match status" value="1"/>
</dbReference>
<dbReference type="GO" id="GO:0016020">
    <property type="term" value="C:membrane"/>
    <property type="evidence" value="ECO:0007669"/>
    <property type="project" value="UniProtKB-SubCell"/>
</dbReference>
<organism evidence="20 21">
    <name type="scientific">Chara braunii</name>
    <name type="common">Braun's stonewort</name>
    <dbReference type="NCBI Taxonomy" id="69332"/>
    <lineage>
        <taxon>Eukaryota</taxon>
        <taxon>Viridiplantae</taxon>
        <taxon>Streptophyta</taxon>
        <taxon>Charophyceae</taxon>
        <taxon>Charales</taxon>
        <taxon>Characeae</taxon>
        <taxon>Chara</taxon>
    </lineage>
</organism>
<feature type="region of interest" description="Disordered" evidence="15">
    <location>
        <begin position="635"/>
        <end position="697"/>
    </location>
</feature>
<feature type="coiled-coil region" evidence="14">
    <location>
        <begin position="414"/>
        <end position="450"/>
    </location>
</feature>
<feature type="compositionally biased region" description="Basic and acidic residues" evidence="15">
    <location>
        <begin position="1653"/>
        <end position="1662"/>
    </location>
</feature>
<evidence type="ECO:0000256" key="16">
    <source>
        <dbReference type="SAM" id="Phobius"/>
    </source>
</evidence>
<keyword evidence="12" id="KW-0446">Lipid-binding</keyword>
<dbReference type="InterPro" id="IPR052847">
    <property type="entry name" value="Ext_Synaptotagmin/KAHRP-like"/>
</dbReference>
<keyword evidence="11" id="KW-0445">Lipid transport</keyword>
<dbReference type="GO" id="GO:0006869">
    <property type="term" value="P:lipid transport"/>
    <property type="evidence" value="ECO:0007669"/>
    <property type="project" value="UniProtKB-KW"/>
</dbReference>
<dbReference type="GO" id="GO:0008289">
    <property type="term" value="F:lipid binding"/>
    <property type="evidence" value="ECO:0007669"/>
    <property type="project" value="UniProtKB-KW"/>
</dbReference>
<dbReference type="Gramene" id="GBG67671">
    <property type="protein sequence ID" value="GBG67671"/>
    <property type="gene ID" value="CBR_g801"/>
</dbReference>
<dbReference type="InterPro" id="IPR035892">
    <property type="entry name" value="C2_domain_sf"/>
</dbReference>
<keyword evidence="13 16" id="KW-0472">Membrane</keyword>
<feature type="compositionally biased region" description="Polar residues" evidence="15">
    <location>
        <begin position="679"/>
        <end position="690"/>
    </location>
</feature>
<dbReference type="PROSITE" id="PS50004">
    <property type="entry name" value="C2"/>
    <property type="match status" value="1"/>
</dbReference>
<dbReference type="GO" id="GO:0006508">
    <property type="term" value="P:proteolysis"/>
    <property type="evidence" value="ECO:0007669"/>
    <property type="project" value="UniProtKB-KW"/>
</dbReference>
<dbReference type="GO" id="GO:0003964">
    <property type="term" value="F:RNA-directed DNA polymerase activity"/>
    <property type="evidence" value="ECO:0007669"/>
    <property type="project" value="UniProtKB-KW"/>
</dbReference>
<proteinExistence type="predicted"/>
<evidence type="ECO:0000256" key="9">
    <source>
        <dbReference type="ARBA" id="ARBA00022801"/>
    </source>
</evidence>
<keyword evidence="4" id="KW-0645">Protease</keyword>
<dbReference type="CDD" id="cd00030">
    <property type="entry name" value="C2"/>
    <property type="match status" value="1"/>
</dbReference>
<feature type="domain" description="Reverse transcriptase" evidence="18">
    <location>
        <begin position="993"/>
        <end position="1171"/>
    </location>
</feature>
<dbReference type="InterPro" id="IPR041373">
    <property type="entry name" value="RT_RNaseH"/>
</dbReference>
<feature type="domain" description="C2" evidence="17">
    <location>
        <begin position="1382"/>
        <end position="1506"/>
    </location>
</feature>
<dbReference type="Proteomes" id="UP000265515">
    <property type="component" value="Unassembled WGS sequence"/>
</dbReference>
<keyword evidence="10" id="KW-0695">RNA-directed DNA polymerase</keyword>
<keyword evidence="21" id="KW-1185">Reference proteome</keyword>
<dbReference type="GO" id="GO:0004519">
    <property type="term" value="F:endonuclease activity"/>
    <property type="evidence" value="ECO:0007669"/>
    <property type="project" value="UniProtKB-KW"/>
</dbReference>
<dbReference type="PROSITE" id="PS50878">
    <property type="entry name" value="RT_POL"/>
    <property type="match status" value="1"/>
</dbReference>
<evidence type="ECO:0000256" key="15">
    <source>
        <dbReference type="SAM" id="MobiDB-lite"/>
    </source>
</evidence>
<dbReference type="CDD" id="cd01647">
    <property type="entry name" value="RT_LTR"/>
    <property type="match status" value="1"/>
</dbReference>
<dbReference type="InterPro" id="IPR043502">
    <property type="entry name" value="DNA/RNA_pol_sf"/>
</dbReference>
<dbReference type="InterPro" id="IPR031468">
    <property type="entry name" value="SMP_LBD"/>
</dbReference>
<evidence type="ECO:0000256" key="10">
    <source>
        <dbReference type="ARBA" id="ARBA00022918"/>
    </source>
</evidence>
<evidence type="ECO:0000256" key="2">
    <source>
        <dbReference type="ARBA" id="ARBA00012493"/>
    </source>
</evidence>
<evidence type="ECO:0000259" key="17">
    <source>
        <dbReference type="PROSITE" id="PS50004"/>
    </source>
</evidence>
<dbReference type="InterPro" id="IPR000477">
    <property type="entry name" value="RT_dom"/>
</dbReference>
<evidence type="ECO:0000256" key="3">
    <source>
        <dbReference type="ARBA" id="ARBA00022448"/>
    </source>
</evidence>
<feature type="region of interest" description="Disordered" evidence="15">
    <location>
        <begin position="1634"/>
        <end position="1704"/>
    </location>
</feature>
<gene>
    <name evidence="20" type="ORF">CBR_g801</name>
</gene>
<evidence type="ECO:0000256" key="6">
    <source>
        <dbReference type="ARBA" id="ARBA00022695"/>
    </source>
</evidence>